<protein>
    <submittedName>
        <fullName evidence="2">Uncharacterized protein</fullName>
    </submittedName>
</protein>
<dbReference type="EMBL" id="JADCNM010000010">
    <property type="protein sequence ID" value="KAG0464796.1"/>
    <property type="molecule type" value="Genomic_DNA"/>
</dbReference>
<dbReference type="EMBL" id="JADCNL010000010">
    <property type="protein sequence ID" value="KAG0463450.1"/>
    <property type="molecule type" value="Genomic_DNA"/>
</dbReference>
<organism evidence="2 4">
    <name type="scientific">Vanilla planifolia</name>
    <name type="common">Vanilla</name>
    <dbReference type="NCBI Taxonomy" id="51239"/>
    <lineage>
        <taxon>Eukaryota</taxon>
        <taxon>Viridiplantae</taxon>
        <taxon>Streptophyta</taxon>
        <taxon>Embryophyta</taxon>
        <taxon>Tracheophyta</taxon>
        <taxon>Spermatophyta</taxon>
        <taxon>Magnoliopsida</taxon>
        <taxon>Liliopsida</taxon>
        <taxon>Asparagales</taxon>
        <taxon>Orchidaceae</taxon>
        <taxon>Vanilloideae</taxon>
        <taxon>Vanilleae</taxon>
        <taxon>Vanilla</taxon>
    </lineage>
</organism>
<gene>
    <name evidence="2" type="ORF">HPP92_018960</name>
    <name evidence="1" type="ORF">HPP92_019519</name>
</gene>
<evidence type="ECO:0000313" key="4">
    <source>
        <dbReference type="Proteomes" id="UP000639772"/>
    </source>
</evidence>
<name>A0A835Q224_VANPL</name>
<evidence type="ECO:0000313" key="1">
    <source>
        <dbReference type="EMBL" id="KAG0463450.1"/>
    </source>
</evidence>
<proteinExistence type="predicted"/>
<evidence type="ECO:0000313" key="3">
    <source>
        <dbReference type="Proteomes" id="UP000636800"/>
    </source>
</evidence>
<reference evidence="3 4" key="1">
    <citation type="journal article" date="2020" name="Nat. Food">
        <title>A phased Vanilla planifolia genome enables genetic improvement of flavour and production.</title>
        <authorList>
            <person name="Hasing T."/>
            <person name="Tang H."/>
            <person name="Brym M."/>
            <person name="Khazi F."/>
            <person name="Huang T."/>
            <person name="Chambers A.H."/>
        </authorList>
    </citation>
    <scope>NUCLEOTIDE SEQUENCE [LARGE SCALE GENOMIC DNA]</scope>
    <source>
        <tissue evidence="2">Leaf</tissue>
    </source>
</reference>
<accession>A0A835Q224</accession>
<dbReference type="Proteomes" id="UP000639772">
    <property type="component" value="Chromosome 10"/>
</dbReference>
<dbReference type="Proteomes" id="UP000636800">
    <property type="component" value="Chromosome 10"/>
</dbReference>
<dbReference type="AlphaFoldDB" id="A0A835Q224"/>
<sequence>MLARNFKALQDLDRVTGCRQPLMANPENSSSELSSTVTIEYARLRLQRAIVLAPVLVAFSMKLSTILSRHTEVGSDLRCHHHSDQLPSSLHR</sequence>
<keyword evidence="3" id="KW-1185">Reference proteome</keyword>
<comment type="caution">
    <text evidence="2">The sequence shown here is derived from an EMBL/GenBank/DDBJ whole genome shotgun (WGS) entry which is preliminary data.</text>
</comment>
<evidence type="ECO:0000313" key="2">
    <source>
        <dbReference type="EMBL" id="KAG0464796.1"/>
    </source>
</evidence>